<evidence type="ECO:0008006" key="3">
    <source>
        <dbReference type="Google" id="ProtNLM"/>
    </source>
</evidence>
<dbReference type="Proteomes" id="UP000076154">
    <property type="component" value="Unassembled WGS sequence"/>
</dbReference>
<name>A0A369JXT1_HYPMA</name>
<reference evidence="1" key="1">
    <citation type="submission" date="2018-04" db="EMBL/GenBank/DDBJ databases">
        <title>Whole genome sequencing of Hypsizygus marmoreus.</title>
        <authorList>
            <person name="Choi I.-G."/>
            <person name="Min B."/>
            <person name="Kim J.-G."/>
            <person name="Kim S."/>
            <person name="Oh Y.-L."/>
            <person name="Kong W.-S."/>
            <person name="Park H."/>
            <person name="Jeong J."/>
            <person name="Song E.-S."/>
        </authorList>
    </citation>
    <scope>NUCLEOTIDE SEQUENCE [LARGE SCALE GENOMIC DNA]</scope>
    <source>
        <strain evidence="1">51987-8</strain>
    </source>
</reference>
<evidence type="ECO:0000313" key="2">
    <source>
        <dbReference type="Proteomes" id="UP000076154"/>
    </source>
</evidence>
<dbReference type="InParanoid" id="A0A369JXT1"/>
<sequence>MATNDISTLSREAVMPEAPVLSAGAPLPSSLIESLPTELLAIILEHVYRTLHSDHVCYSYPSSLPSYACFTQCSLFLDAITSVSKRWRDIAESVPMFWSHIIIFIDRHPTPLSIVHSYFKNSRQLPLDVTVARRSTSYDEADPGEYSRCRKVIEIMMPHLQQCERICFDVINSSSLPSIVRDFRGPSPILSILQLNCRRDDGIPPGDRAKNVTQPPHQVPFSCPELVLIEIDGRNFAYASLDLPSWPITPLITKLTLSNVKFPHAKDDLRTFPSSPSLSHIVFKDLDDDFLYSLSIRLNYNVVDVVSIERCPLVNAAPPQCAHLILSEIEEWDAIDEFLGEWNGEVRDMFQLLEIQNCCGFSVQGLKQMMERINENINDGLRAGPISIHTLKVTGRGPEPPSDEELEWFRSNVVQLTWDAKQNDASVAEIYRSGGQTD</sequence>
<dbReference type="EMBL" id="LUEZ02000029">
    <property type="protein sequence ID" value="RDB26568.1"/>
    <property type="molecule type" value="Genomic_DNA"/>
</dbReference>
<evidence type="ECO:0000313" key="1">
    <source>
        <dbReference type="EMBL" id="RDB26568.1"/>
    </source>
</evidence>
<comment type="caution">
    <text evidence="1">The sequence shown here is derived from an EMBL/GenBank/DDBJ whole genome shotgun (WGS) entry which is preliminary data.</text>
</comment>
<gene>
    <name evidence="1" type="ORF">Hypma_005679</name>
</gene>
<organism evidence="1 2">
    <name type="scientific">Hypsizygus marmoreus</name>
    <name type="common">White beech mushroom</name>
    <name type="synonym">Agaricus marmoreus</name>
    <dbReference type="NCBI Taxonomy" id="39966"/>
    <lineage>
        <taxon>Eukaryota</taxon>
        <taxon>Fungi</taxon>
        <taxon>Dikarya</taxon>
        <taxon>Basidiomycota</taxon>
        <taxon>Agaricomycotina</taxon>
        <taxon>Agaricomycetes</taxon>
        <taxon>Agaricomycetidae</taxon>
        <taxon>Agaricales</taxon>
        <taxon>Tricholomatineae</taxon>
        <taxon>Lyophyllaceae</taxon>
        <taxon>Hypsizygus</taxon>
    </lineage>
</organism>
<dbReference type="OrthoDB" id="3048627at2759"/>
<proteinExistence type="predicted"/>
<dbReference type="STRING" id="39966.A0A369JXT1"/>
<accession>A0A369JXT1</accession>
<protein>
    <recommendedName>
        <fullName evidence="3">F-box domain-containing protein</fullName>
    </recommendedName>
</protein>
<keyword evidence="2" id="KW-1185">Reference proteome</keyword>
<dbReference type="AlphaFoldDB" id="A0A369JXT1"/>